<accession>A0A0A8YS56</accession>
<evidence type="ECO:0000256" key="1">
    <source>
        <dbReference type="SAM" id="MobiDB-lite"/>
    </source>
</evidence>
<dbReference type="EMBL" id="GBRH01268649">
    <property type="protein sequence ID" value="JAD29246.1"/>
    <property type="molecule type" value="Transcribed_RNA"/>
</dbReference>
<protein>
    <submittedName>
        <fullName evidence="2">Uncharacterized protein</fullName>
    </submittedName>
</protein>
<organism evidence="2">
    <name type="scientific">Arundo donax</name>
    <name type="common">Giant reed</name>
    <name type="synonym">Donax arundinaceus</name>
    <dbReference type="NCBI Taxonomy" id="35708"/>
    <lineage>
        <taxon>Eukaryota</taxon>
        <taxon>Viridiplantae</taxon>
        <taxon>Streptophyta</taxon>
        <taxon>Embryophyta</taxon>
        <taxon>Tracheophyta</taxon>
        <taxon>Spermatophyta</taxon>
        <taxon>Magnoliopsida</taxon>
        <taxon>Liliopsida</taxon>
        <taxon>Poales</taxon>
        <taxon>Poaceae</taxon>
        <taxon>PACMAD clade</taxon>
        <taxon>Arundinoideae</taxon>
        <taxon>Arundineae</taxon>
        <taxon>Arundo</taxon>
    </lineage>
</organism>
<proteinExistence type="predicted"/>
<feature type="region of interest" description="Disordered" evidence="1">
    <location>
        <begin position="1"/>
        <end position="44"/>
    </location>
</feature>
<dbReference type="AlphaFoldDB" id="A0A0A8YS56"/>
<reference evidence="2" key="1">
    <citation type="submission" date="2014-09" db="EMBL/GenBank/DDBJ databases">
        <authorList>
            <person name="Magalhaes I.L.F."/>
            <person name="Oliveira U."/>
            <person name="Santos F.R."/>
            <person name="Vidigal T.H.D.A."/>
            <person name="Brescovit A.D."/>
            <person name="Santos A.J."/>
        </authorList>
    </citation>
    <scope>NUCLEOTIDE SEQUENCE</scope>
    <source>
        <tissue evidence="2">Shoot tissue taken approximately 20 cm above the soil surface</tissue>
    </source>
</reference>
<evidence type="ECO:0000313" key="2">
    <source>
        <dbReference type="EMBL" id="JAD29246.1"/>
    </source>
</evidence>
<reference evidence="2" key="2">
    <citation type="journal article" date="2015" name="Data Brief">
        <title>Shoot transcriptome of the giant reed, Arundo donax.</title>
        <authorList>
            <person name="Barrero R.A."/>
            <person name="Guerrero F.D."/>
            <person name="Moolhuijzen P."/>
            <person name="Goolsby J.A."/>
            <person name="Tidwell J."/>
            <person name="Bellgard S.E."/>
            <person name="Bellgard M.I."/>
        </authorList>
    </citation>
    <scope>NUCLEOTIDE SEQUENCE</scope>
    <source>
        <tissue evidence="2">Shoot tissue taken approximately 20 cm above the soil surface</tissue>
    </source>
</reference>
<sequence>MEWPLSSEGLGSRPRRRLRSGGKPQICGGGQPRRRTSGRGTRGT</sequence>
<feature type="compositionally biased region" description="Low complexity" evidence="1">
    <location>
        <begin position="1"/>
        <end position="12"/>
    </location>
</feature>
<name>A0A0A8YS56_ARUDO</name>